<protein>
    <submittedName>
        <fullName evidence="1">Uncharacterized protein</fullName>
    </submittedName>
</protein>
<dbReference type="Proteomes" id="UP000252085">
    <property type="component" value="Unassembled WGS sequence"/>
</dbReference>
<organism evidence="1 2">
    <name type="scientific">Nostoc punctiforme NIES-2108</name>
    <dbReference type="NCBI Taxonomy" id="1356359"/>
    <lineage>
        <taxon>Bacteria</taxon>
        <taxon>Bacillati</taxon>
        <taxon>Cyanobacteriota</taxon>
        <taxon>Cyanophyceae</taxon>
        <taxon>Nostocales</taxon>
        <taxon>Nostocaceae</taxon>
        <taxon>Nostoc</taxon>
    </lineage>
</organism>
<proteinExistence type="predicted"/>
<sequence length="98" mass="11092">MFNINNIVNVEPEPEHPVKCKLPIAAELVRIRIAAGIKLVLLDVALIFRWLRSLQVGAAILHIAYNLRLRRMIILDVGAIATRINLVNSRIAEKLTKY</sequence>
<evidence type="ECO:0000313" key="2">
    <source>
        <dbReference type="Proteomes" id="UP000252085"/>
    </source>
</evidence>
<comment type="caution">
    <text evidence="1">The sequence shown here is derived from an EMBL/GenBank/DDBJ whole genome shotgun (WGS) entry which is preliminary data.</text>
</comment>
<name>A0A367RJQ0_NOSPU</name>
<gene>
    <name evidence="1" type="ORF">A6769_14895</name>
</gene>
<evidence type="ECO:0000313" key="1">
    <source>
        <dbReference type="EMBL" id="RCJ36787.1"/>
    </source>
</evidence>
<dbReference type="EMBL" id="LXQE01000147">
    <property type="protein sequence ID" value="RCJ36787.1"/>
    <property type="molecule type" value="Genomic_DNA"/>
</dbReference>
<dbReference type="AlphaFoldDB" id="A0A367RJQ0"/>
<reference evidence="1 2" key="1">
    <citation type="submission" date="2016-04" db="EMBL/GenBank/DDBJ databases">
        <authorList>
            <person name="Evans L.H."/>
            <person name="Alamgir A."/>
            <person name="Owens N."/>
            <person name="Weber N.D."/>
            <person name="Virtaneva K."/>
            <person name="Barbian K."/>
            <person name="Babar A."/>
            <person name="Rosenke K."/>
        </authorList>
    </citation>
    <scope>NUCLEOTIDE SEQUENCE [LARGE SCALE GENOMIC DNA]</scope>
    <source>
        <strain evidence="1">NIES-2108</strain>
    </source>
</reference>
<accession>A0A367RJQ0</accession>